<name>A0A8J3TJR2_9ACTN</name>
<organism evidence="1 2">
    <name type="scientific">Planotetraspora mira</name>
    <dbReference type="NCBI Taxonomy" id="58121"/>
    <lineage>
        <taxon>Bacteria</taxon>
        <taxon>Bacillati</taxon>
        <taxon>Actinomycetota</taxon>
        <taxon>Actinomycetes</taxon>
        <taxon>Streptosporangiales</taxon>
        <taxon>Streptosporangiaceae</taxon>
        <taxon>Planotetraspora</taxon>
    </lineage>
</organism>
<dbReference type="Proteomes" id="UP000650628">
    <property type="component" value="Unassembled WGS sequence"/>
</dbReference>
<evidence type="ECO:0000313" key="2">
    <source>
        <dbReference type="Proteomes" id="UP000650628"/>
    </source>
</evidence>
<gene>
    <name evidence="1" type="ORF">Pmi06nite_11600</name>
</gene>
<comment type="caution">
    <text evidence="1">The sequence shown here is derived from an EMBL/GenBank/DDBJ whole genome shotgun (WGS) entry which is preliminary data.</text>
</comment>
<accession>A0A8J3TJR2</accession>
<dbReference type="EMBL" id="BOOO01000004">
    <property type="protein sequence ID" value="GII27718.1"/>
    <property type="molecule type" value="Genomic_DNA"/>
</dbReference>
<evidence type="ECO:0008006" key="3">
    <source>
        <dbReference type="Google" id="ProtNLM"/>
    </source>
</evidence>
<proteinExistence type="predicted"/>
<evidence type="ECO:0000313" key="1">
    <source>
        <dbReference type="EMBL" id="GII27718.1"/>
    </source>
</evidence>
<dbReference type="AlphaFoldDB" id="A0A8J3TJR2"/>
<reference evidence="1 2" key="1">
    <citation type="submission" date="2021-01" db="EMBL/GenBank/DDBJ databases">
        <title>Whole genome shotgun sequence of Planotetraspora mira NBRC 15435.</title>
        <authorList>
            <person name="Komaki H."/>
            <person name="Tamura T."/>
        </authorList>
    </citation>
    <scope>NUCLEOTIDE SEQUENCE [LARGE SCALE GENOMIC DNA]</scope>
    <source>
        <strain evidence="1 2">NBRC 15435</strain>
    </source>
</reference>
<dbReference type="Pfam" id="PF13830">
    <property type="entry name" value="DUF4192"/>
    <property type="match status" value="1"/>
</dbReference>
<protein>
    <recommendedName>
        <fullName evidence="3">DUF4192 domain-containing protein</fullName>
    </recommendedName>
</protein>
<sequence length="380" mass="40084">MDNRSPPQNSVKRPIAAGASARLSAMTTTPKLVLSSPADILAAVPYLVGFHPADSLVVIGFAGAALQLSTRWDLPPEPGDLDRLAPLFVREGVTMAVLVGYGPEPVVDSAVLEAGRLLEEAGVRVTEALRAEDGRYWSYACPTIVCCPDEGLPYDPVSSPVAAEAVVHGLVALPDRGSLRRTVEPSAGGAMREASRRVAADLRARLARPPGQVSDAVAAEFVAGGLARVRAAIDLYGSGGRLDDRAAARLGFDLAIIRVRDEAWALLDDRDAHLALWKDLTRRLDPLHVAPAASLLAAAAWRSGDCALAGMAVERALEADGAYSMAHLLREALVHMLSPGSLLDRMPTPEDLDAEMGPPRGCWLGPLVTWLSGEPSARAG</sequence>
<dbReference type="InterPro" id="IPR025447">
    <property type="entry name" value="DUF4192"/>
</dbReference>
<keyword evidence="2" id="KW-1185">Reference proteome</keyword>